<dbReference type="Proteomes" id="UP001595799">
    <property type="component" value="Unassembled WGS sequence"/>
</dbReference>
<evidence type="ECO:0000256" key="3">
    <source>
        <dbReference type="ARBA" id="ARBA00022729"/>
    </source>
</evidence>
<evidence type="ECO:0000256" key="5">
    <source>
        <dbReference type="PIRNR" id="PIRNR019574"/>
    </source>
</evidence>
<dbReference type="PANTHER" id="PTHR30222">
    <property type="entry name" value="SPERMIDINE/PUTRESCINE-BINDING PERIPLASMIC PROTEIN"/>
    <property type="match status" value="1"/>
</dbReference>
<dbReference type="RefSeq" id="WP_382423270.1">
    <property type="nucleotide sequence ID" value="NZ_JBHSCW010000010.1"/>
</dbReference>
<dbReference type="PANTHER" id="PTHR30222:SF17">
    <property type="entry name" value="SPERMIDINE_PUTRESCINE-BINDING PERIPLASMIC PROTEIN"/>
    <property type="match status" value="1"/>
</dbReference>
<evidence type="ECO:0000256" key="1">
    <source>
        <dbReference type="ARBA" id="ARBA00004418"/>
    </source>
</evidence>
<feature type="compositionally biased region" description="Basic residues" evidence="6">
    <location>
        <begin position="10"/>
        <end position="20"/>
    </location>
</feature>
<dbReference type="PRINTS" id="PR00909">
    <property type="entry name" value="SPERMDNBNDNG"/>
</dbReference>
<reference evidence="8" key="1">
    <citation type="journal article" date="2019" name="Int. J. Syst. Evol. Microbiol.">
        <title>The Global Catalogue of Microorganisms (GCM) 10K type strain sequencing project: providing services to taxonomists for standard genome sequencing and annotation.</title>
        <authorList>
            <consortium name="The Broad Institute Genomics Platform"/>
            <consortium name="The Broad Institute Genome Sequencing Center for Infectious Disease"/>
            <person name="Wu L."/>
            <person name="Ma J."/>
        </authorList>
    </citation>
    <scope>NUCLEOTIDE SEQUENCE [LARGE SCALE GENOMIC DNA]</scope>
    <source>
        <strain evidence="8">CECT 8472</strain>
    </source>
</reference>
<name>A0ABV8UNP9_9PROT</name>
<dbReference type="InterPro" id="IPR006311">
    <property type="entry name" value="TAT_signal"/>
</dbReference>
<dbReference type="InterPro" id="IPR006059">
    <property type="entry name" value="SBP"/>
</dbReference>
<dbReference type="PROSITE" id="PS51318">
    <property type="entry name" value="TAT"/>
    <property type="match status" value="1"/>
</dbReference>
<comment type="caution">
    <text evidence="7">The sequence shown here is derived from an EMBL/GenBank/DDBJ whole genome shotgun (WGS) entry which is preliminary data.</text>
</comment>
<dbReference type="SUPFAM" id="SSF53850">
    <property type="entry name" value="Periplasmic binding protein-like II"/>
    <property type="match status" value="1"/>
</dbReference>
<dbReference type="Gene3D" id="3.40.190.10">
    <property type="entry name" value="Periplasmic binding protein-like II"/>
    <property type="match status" value="2"/>
</dbReference>
<comment type="subcellular location">
    <subcellularLocation>
        <location evidence="1 5">Periplasm</location>
    </subcellularLocation>
</comment>
<evidence type="ECO:0000313" key="7">
    <source>
        <dbReference type="EMBL" id="MFC4352892.1"/>
    </source>
</evidence>
<comment type="similarity">
    <text evidence="5">Belongs to the bacterial solute-binding protein PotD/PotF family.</text>
</comment>
<evidence type="ECO:0000256" key="2">
    <source>
        <dbReference type="ARBA" id="ARBA00022448"/>
    </source>
</evidence>
<dbReference type="PIRSF" id="PIRSF019574">
    <property type="entry name" value="Periplasmic_polyamine_BP"/>
    <property type="match status" value="1"/>
</dbReference>
<keyword evidence="2 5" id="KW-0813">Transport</keyword>
<protein>
    <recommendedName>
        <fullName evidence="5">Putrescine-binding periplasmic protein</fullName>
    </recommendedName>
</protein>
<accession>A0ABV8UNP9</accession>
<dbReference type="CDD" id="cd13590">
    <property type="entry name" value="PBP2_PotD_PotF_like"/>
    <property type="match status" value="1"/>
</dbReference>
<evidence type="ECO:0000256" key="4">
    <source>
        <dbReference type="ARBA" id="ARBA00022764"/>
    </source>
</evidence>
<dbReference type="InterPro" id="IPR001188">
    <property type="entry name" value="Sperm_putr-bd"/>
</dbReference>
<proteinExistence type="inferred from homology"/>
<organism evidence="7 8">
    <name type="scientific">Fodinicurvata halophila</name>
    <dbReference type="NCBI Taxonomy" id="1419723"/>
    <lineage>
        <taxon>Bacteria</taxon>
        <taxon>Pseudomonadati</taxon>
        <taxon>Pseudomonadota</taxon>
        <taxon>Alphaproteobacteria</taxon>
        <taxon>Rhodospirillales</taxon>
        <taxon>Rhodovibrionaceae</taxon>
        <taxon>Fodinicurvata</taxon>
    </lineage>
</organism>
<gene>
    <name evidence="7" type="ORF">ACFOW6_15175</name>
</gene>
<evidence type="ECO:0000313" key="8">
    <source>
        <dbReference type="Proteomes" id="UP001595799"/>
    </source>
</evidence>
<sequence length="380" mass="42775">MQNRKTPGSSRRKSAGKSHGKSPGQILRDEITRRRFMSGAAAVGLTFGAAPRLGWAQEEKELNFYNWDTYIGDTTLEDFHEATGIEVSMSLYADNDELFARLREGNPGFDVIVPSDTYVERMILADMLMPLDHSKIPNYENIAAPFRNNVEFDPGREHSMPYMWGTMGIGFRKSRTASPDSWKVVFDSDKYSGRIAWISEAVSMMGQAAMYRGYSYNTKDPDEIKAVEEMLIAQKPHVKVIAPDTGQDLLLSGEVDLAVEWSGDIVQVMAEDDDLSYIVPKEGGLLWEDCLCIPKDAPHPNNAHEFINFLLDAEVGAEIAETIRYATPNEAARELMPEDYKNHPAIFPPEEVLEECESALYRGEEVTRMLEQSWTRILSA</sequence>
<dbReference type="EMBL" id="JBHSCW010000010">
    <property type="protein sequence ID" value="MFC4352892.1"/>
    <property type="molecule type" value="Genomic_DNA"/>
</dbReference>
<keyword evidence="8" id="KW-1185">Reference proteome</keyword>
<keyword evidence="4 5" id="KW-0574">Periplasm</keyword>
<keyword evidence="3" id="KW-0732">Signal</keyword>
<feature type="region of interest" description="Disordered" evidence="6">
    <location>
        <begin position="1"/>
        <end position="26"/>
    </location>
</feature>
<comment type="function">
    <text evidence="5">Required for the activity of the bacterial periplasmic transport system of putrescine.</text>
</comment>
<evidence type="ECO:0000256" key="6">
    <source>
        <dbReference type="SAM" id="MobiDB-lite"/>
    </source>
</evidence>
<dbReference type="Pfam" id="PF13416">
    <property type="entry name" value="SBP_bac_8"/>
    <property type="match status" value="1"/>
</dbReference>